<keyword evidence="2" id="KW-1133">Transmembrane helix</keyword>
<dbReference type="PANTHER" id="PTHR30540">
    <property type="entry name" value="OSMOTIC STRESS POTASSIUM TRANSPORTER"/>
    <property type="match status" value="1"/>
</dbReference>
<accession>A0A8T2V2Q3</accession>
<dbReference type="OrthoDB" id="504708at2759"/>
<organism evidence="4 5">
    <name type="scientific">Ceratopteris richardii</name>
    <name type="common">Triangle waterfern</name>
    <dbReference type="NCBI Taxonomy" id="49495"/>
    <lineage>
        <taxon>Eukaryota</taxon>
        <taxon>Viridiplantae</taxon>
        <taxon>Streptophyta</taxon>
        <taxon>Embryophyta</taxon>
        <taxon>Tracheophyta</taxon>
        <taxon>Polypodiopsida</taxon>
        <taxon>Polypodiidae</taxon>
        <taxon>Polypodiales</taxon>
        <taxon>Pteridineae</taxon>
        <taxon>Pteridaceae</taxon>
        <taxon>Parkerioideae</taxon>
        <taxon>Ceratopteris</taxon>
    </lineage>
</organism>
<feature type="domain" description="K+ potassium transporter integral membrane" evidence="3">
    <location>
        <begin position="1"/>
        <end position="134"/>
    </location>
</feature>
<keyword evidence="2" id="KW-0472">Membrane</keyword>
<keyword evidence="5" id="KW-1185">Reference proteome</keyword>
<dbReference type="Pfam" id="PF02705">
    <property type="entry name" value="K_trans"/>
    <property type="match status" value="1"/>
</dbReference>
<dbReference type="EMBL" id="CM035409">
    <property type="protein sequence ID" value="KAH7440446.1"/>
    <property type="molecule type" value="Genomic_DNA"/>
</dbReference>
<dbReference type="GO" id="GO:0015079">
    <property type="term" value="F:potassium ion transmembrane transporter activity"/>
    <property type="evidence" value="ECO:0007669"/>
    <property type="project" value="InterPro"/>
</dbReference>
<sequence>MGVLSFIFWTFTLIAAIKYVFIVLRADDNGEGGTFALYSLLCRHAKFSLLPNRQALDEELSTYRIELTPATQNFHIIKTFIENHQHLRTGLLIAVLLGTCMVIGDGILTPTISVLSAVSGLKVKIEDLHERKHILFTSTCLCYPDGAVCSATLWHT</sequence>
<dbReference type="AlphaFoldDB" id="A0A8T2V2Q3"/>
<dbReference type="InterPro" id="IPR003855">
    <property type="entry name" value="K+_transporter"/>
</dbReference>
<gene>
    <name evidence="4" type="ORF">KP509_04G107500</name>
</gene>
<dbReference type="PANTHER" id="PTHR30540:SF83">
    <property type="entry name" value="K+ POTASSIUM TRANSPORTER"/>
    <property type="match status" value="1"/>
</dbReference>
<evidence type="ECO:0000256" key="2">
    <source>
        <dbReference type="SAM" id="Phobius"/>
    </source>
</evidence>
<name>A0A8T2V2Q3_CERRI</name>
<evidence type="ECO:0000313" key="4">
    <source>
        <dbReference type="EMBL" id="KAH7440446.1"/>
    </source>
</evidence>
<proteinExistence type="inferred from homology"/>
<dbReference type="OMA" id="ERKHILF"/>
<comment type="similarity">
    <text evidence="1">Belongs to the HAK/KUP transporter (TC 2.A.72.3) family.</text>
</comment>
<dbReference type="InterPro" id="IPR053951">
    <property type="entry name" value="K_trans_N"/>
</dbReference>
<protein>
    <recommendedName>
        <fullName evidence="3">K+ potassium transporter integral membrane domain-containing protein</fullName>
    </recommendedName>
</protein>
<keyword evidence="2" id="KW-0812">Transmembrane</keyword>
<evidence type="ECO:0000256" key="1">
    <source>
        <dbReference type="ARBA" id="ARBA00008440"/>
    </source>
</evidence>
<comment type="caution">
    <text evidence="4">The sequence shown here is derived from an EMBL/GenBank/DDBJ whole genome shotgun (WGS) entry which is preliminary data.</text>
</comment>
<evidence type="ECO:0000259" key="3">
    <source>
        <dbReference type="Pfam" id="PF02705"/>
    </source>
</evidence>
<feature type="transmembrane region" description="Helical" evidence="2">
    <location>
        <begin position="6"/>
        <end position="24"/>
    </location>
</feature>
<reference evidence="4" key="1">
    <citation type="submission" date="2021-08" db="EMBL/GenBank/DDBJ databases">
        <title>WGS assembly of Ceratopteris richardii.</title>
        <authorList>
            <person name="Marchant D.B."/>
            <person name="Chen G."/>
            <person name="Jenkins J."/>
            <person name="Shu S."/>
            <person name="Leebens-Mack J."/>
            <person name="Grimwood J."/>
            <person name="Schmutz J."/>
            <person name="Soltis P."/>
            <person name="Soltis D."/>
            <person name="Chen Z.-H."/>
        </authorList>
    </citation>
    <scope>NUCLEOTIDE SEQUENCE</scope>
    <source>
        <strain evidence="4">Whitten #5841</strain>
        <tissue evidence="4">Leaf</tissue>
    </source>
</reference>
<evidence type="ECO:0000313" key="5">
    <source>
        <dbReference type="Proteomes" id="UP000825935"/>
    </source>
</evidence>
<dbReference type="GO" id="GO:0016020">
    <property type="term" value="C:membrane"/>
    <property type="evidence" value="ECO:0007669"/>
    <property type="project" value="InterPro"/>
</dbReference>
<dbReference type="Proteomes" id="UP000825935">
    <property type="component" value="Chromosome 4"/>
</dbReference>